<gene>
    <name evidence="2" type="ORF">CCH79_00020261</name>
</gene>
<dbReference type="SUPFAM" id="SSF56436">
    <property type="entry name" value="C-type lectin-like"/>
    <property type="match status" value="1"/>
</dbReference>
<feature type="chain" id="PRO_5016382360" description="C-type lectin domain-containing protein" evidence="1">
    <location>
        <begin position="20"/>
        <end position="76"/>
    </location>
</feature>
<sequence length="76" mass="8269">MEAVLLLIVAAAVLSSVPGRKYYLVSEPKDWTAAQSFCREKFSDLASIQSAADVEALNKLLDWNELGELGEHSVSS</sequence>
<dbReference type="EMBL" id="NHOQ01000421">
    <property type="protein sequence ID" value="PWA30264.1"/>
    <property type="molecule type" value="Genomic_DNA"/>
</dbReference>
<comment type="caution">
    <text evidence="2">The sequence shown here is derived from an EMBL/GenBank/DDBJ whole genome shotgun (WGS) entry which is preliminary data.</text>
</comment>
<dbReference type="InterPro" id="IPR016186">
    <property type="entry name" value="C-type_lectin-like/link_sf"/>
</dbReference>
<evidence type="ECO:0000313" key="3">
    <source>
        <dbReference type="Proteomes" id="UP000250572"/>
    </source>
</evidence>
<evidence type="ECO:0000256" key="1">
    <source>
        <dbReference type="SAM" id="SignalP"/>
    </source>
</evidence>
<dbReference type="Gene3D" id="3.10.100.10">
    <property type="entry name" value="Mannose-Binding Protein A, subunit A"/>
    <property type="match status" value="1"/>
</dbReference>
<evidence type="ECO:0000313" key="2">
    <source>
        <dbReference type="EMBL" id="PWA30264.1"/>
    </source>
</evidence>
<dbReference type="AlphaFoldDB" id="A0A315W3L8"/>
<accession>A0A315W3L8</accession>
<dbReference type="Proteomes" id="UP000250572">
    <property type="component" value="Unassembled WGS sequence"/>
</dbReference>
<keyword evidence="3" id="KW-1185">Reference proteome</keyword>
<keyword evidence="1" id="KW-0732">Signal</keyword>
<proteinExistence type="predicted"/>
<evidence type="ECO:0008006" key="4">
    <source>
        <dbReference type="Google" id="ProtNLM"/>
    </source>
</evidence>
<reference evidence="2 3" key="1">
    <citation type="journal article" date="2018" name="G3 (Bethesda)">
        <title>A High-Quality Reference Genome for the Invasive Mosquitofish Gambusia affinis Using a Chicago Library.</title>
        <authorList>
            <person name="Hoffberg S.L."/>
            <person name="Troendle N.J."/>
            <person name="Glenn T.C."/>
            <person name="Mahmud O."/>
            <person name="Louha S."/>
            <person name="Chalopin D."/>
            <person name="Bennetzen J.L."/>
            <person name="Mauricio R."/>
        </authorList>
    </citation>
    <scope>NUCLEOTIDE SEQUENCE [LARGE SCALE GENOMIC DNA]</scope>
    <source>
        <strain evidence="2">NE01/NJP1002.9</strain>
        <tissue evidence="2">Muscle</tissue>
    </source>
</reference>
<name>A0A315W3L8_GAMAF</name>
<organism evidence="2 3">
    <name type="scientific">Gambusia affinis</name>
    <name type="common">Western mosquitofish</name>
    <name type="synonym">Heterandria affinis</name>
    <dbReference type="NCBI Taxonomy" id="33528"/>
    <lineage>
        <taxon>Eukaryota</taxon>
        <taxon>Metazoa</taxon>
        <taxon>Chordata</taxon>
        <taxon>Craniata</taxon>
        <taxon>Vertebrata</taxon>
        <taxon>Euteleostomi</taxon>
        <taxon>Actinopterygii</taxon>
        <taxon>Neopterygii</taxon>
        <taxon>Teleostei</taxon>
        <taxon>Neoteleostei</taxon>
        <taxon>Acanthomorphata</taxon>
        <taxon>Ovalentaria</taxon>
        <taxon>Atherinomorphae</taxon>
        <taxon>Cyprinodontiformes</taxon>
        <taxon>Poeciliidae</taxon>
        <taxon>Poeciliinae</taxon>
        <taxon>Gambusia</taxon>
    </lineage>
</organism>
<dbReference type="InterPro" id="IPR016187">
    <property type="entry name" value="CTDL_fold"/>
</dbReference>
<protein>
    <recommendedName>
        <fullName evidence="4">C-type lectin domain-containing protein</fullName>
    </recommendedName>
</protein>
<dbReference type="STRING" id="33528.ENSGAFP00000015785"/>
<feature type="signal peptide" evidence="1">
    <location>
        <begin position="1"/>
        <end position="19"/>
    </location>
</feature>